<keyword evidence="1" id="KW-1003">Cell membrane</keyword>
<dbReference type="NCBIfam" id="TIGR00077">
    <property type="entry name" value="lspA"/>
    <property type="match status" value="1"/>
</dbReference>
<evidence type="ECO:0000256" key="2">
    <source>
        <dbReference type="ARBA" id="ARBA00022670"/>
    </source>
</evidence>
<evidence type="ECO:0000256" key="5">
    <source>
        <dbReference type="ARBA" id="ARBA00022989"/>
    </source>
</evidence>
<dbReference type="GO" id="GO:0016020">
    <property type="term" value="C:membrane"/>
    <property type="evidence" value="ECO:0007669"/>
    <property type="project" value="InterPro"/>
</dbReference>
<dbReference type="HAMAP" id="MF_00161">
    <property type="entry name" value="LspA"/>
    <property type="match status" value="1"/>
</dbReference>
<keyword evidence="3 7" id="KW-0812">Transmembrane</keyword>
<evidence type="ECO:0000256" key="3">
    <source>
        <dbReference type="ARBA" id="ARBA00022692"/>
    </source>
</evidence>
<evidence type="ECO:0000256" key="1">
    <source>
        <dbReference type="ARBA" id="ARBA00022475"/>
    </source>
</evidence>
<dbReference type="PANTHER" id="PTHR33695">
    <property type="entry name" value="LIPOPROTEIN SIGNAL PEPTIDASE"/>
    <property type="match status" value="1"/>
</dbReference>
<organism evidence="9">
    <name type="scientific">freshwater metagenome</name>
    <dbReference type="NCBI Taxonomy" id="449393"/>
    <lineage>
        <taxon>unclassified sequences</taxon>
        <taxon>metagenomes</taxon>
        <taxon>ecological metagenomes</taxon>
    </lineage>
</organism>
<dbReference type="PRINTS" id="PR00781">
    <property type="entry name" value="LIPOSIGPTASE"/>
</dbReference>
<evidence type="ECO:0000313" key="9">
    <source>
        <dbReference type="EMBL" id="CAB4701328.1"/>
    </source>
</evidence>
<evidence type="ECO:0000256" key="4">
    <source>
        <dbReference type="ARBA" id="ARBA00022801"/>
    </source>
</evidence>
<dbReference type="EMBL" id="CAEZZM010000054">
    <property type="protein sequence ID" value="CAB4762531.1"/>
    <property type="molecule type" value="Genomic_DNA"/>
</dbReference>
<dbReference type="AlphaFoldDB" id="A0A6J6PXU9"/>
<evidence type="ECO:0000313" key="11">
    <source>
        <dbReference type="EMBL" id="CAB4979860.1"/>
    </source>
</evidence>
<dbReference type="GO" id="GO:0006508">
    <property type="term" value="P:proteolysis"/>
    <property type="evidence" value="ECO:0007669"/>
    <property type="project" value="UniProtKB-KW"/>
</dbReference>
<keyword evidence="2" id="KW-0645">Protease</keyword>
<feature type="transmembrane region" description="Helical" evidence="7">
    <location>
        <begin position="92"/>
        <end position="110"/>
    </location>
</feature>
<evidence type="ECO:0000256" key="6">
    <source>
        <dbReference type="ARBA" id="ARBA00023136"/>
    </source>
</evidence>
<proteinExistence type="inferred from homology"/>
<protein>
    <submittedName>
        <fullName evidence="9">Unannotated protein</fullName>
    </submittedName>
</protein>
<feature type="transmembrane region" description="Helical" evidence="7">
    <location>
        <begin position="130"/>
        <end position="151"/>
    </location>
</feature>
<evidence type="ECO:0000313" key="8">
    <source>
        <dbReference type="EMBL" id="CAB4639719.1"/>
    </source>
</evidence>
<dbReference type="EMBL" id="CAEZYG010000002">
    <property type="protein sequence ID" value="CAB4701328.1"/>
    <property type="molecule type" value="Genomic_DNA"/>
</dbReference>
<dbReference type="InterPro" id="IPR001872">
    <property type="entry name" value="Peptidase_A8"/>
</dbReference>
<gene>
    <name evidence="8" type="ORF">UFOPK2166_00094</name>
    <name evidence="9" type="ORF">UFOPK2657_00023</name>
    <name evidence="10" type="ORF">UFOPK2872_00582</name>
    <name evidence="11" type="ORF">UFOPK4000_00037</name>
</gene>
<dbReference type="PANTHER" id="PTHR33695:SF1">
    <property type="entry name" value="LIPOPROTEIN SIGNAL PEPTIDASE"/>
    <property type="match status" value="1"/>
</dbReference>
<dbReference type="EMBL" id="CAFBOT010000002">
    <property type="protein sequence ID" value="CAB4979860.1"/>
    <property type="molecule type" value="Genomic_DNA"/>
</dbReference>
<name>A0A6J6PXU9_9ZZZZ</name>
<sequence>MTDSRRIRRLSISIAVVVAVLDQITKHWALNKYNDGSFTDLVGSLRFKLTYNQGMAFSRGTGVGPIIGVLALIIIVVMLLSLKRADTRSTRIAAGLIIGGAAGNVLDRAFRGSGWMRGAVIDFIDLQWWPVFNVADVAIVSGAILMVLSLIMEKREPSAALAEAKHVD</sequence>
<accession>A0A6J6PXU9</accession>
<feature type="transmembrane region" description="Helical" evidence="7">
    <location>
        <begin position="62"/>
        <end position="80"/>
    </location>
</feature>
<keyword evidence="6 7" id="KW-0472">Membrane</keyword>
<keyword evidence="4" id="KW-0378">Hydrolase</keyword>
<dbReference type="GO" id="GO:0004190">
    <property type="term" value="F:aspartic-type endopeptidase activity"/>
    <property type="evidence" value="ECO:0007669"/>
    <property type="project" value="InterPro"/>
</dbReference>
<evidence type="ECO:0000313" key="10">
    <source>
        <dbReference type="EMBL" id="CAB4762531.1"/>
    </source>
</evidence>
<dbReference type="EMBL" id="CAEZWB010000005">
    <property type="protein sequence ID" value="CAB4639719.1"/>
    <property type="molecule type" value="Genomic_DNA"/>
</dbReference>
<reference evidence="9" key="1">
    <citation type="submission" date="2020-05" db="EMBL/GenBank/DDBJ databases">
        <authorList>
            <person name="Chiriac C."/>
            <person name="Salcher M."/>
            <person name="Ghai R."/>
            <person name="Kavagutti S V."/>
        </authorList>
    </citation>
    <scope>NUCLEOTIDE SEQUENCE</scope>
</reference>
<evidence type="ECO:0000256" key="7">
    <source>
        <dbReference type="SAM" id="Phobius"/>
    </source>
</evidence>
<dbReference type="Pfam" id="PF01252">
    <property type="entry name" value="Peptidase_A8"/>
    <property type="match status" value="1"/>
</dbReference>
<keyword evidence="5 7" id="KW-1133">Transmembrane helix</keyword>